<dbReference type="EMBL" id="JAPEUX010000003">
    <property type="protein sequence ID" value="KAJ4356799.1"/>
    <property type="molecule type" value="Genomic_DNA"/>
</dbReference>
<dbReference type="OrthoDB" id="5139395at2759"/>
<name>A0A9W9CCS3_9PLEO</name>
<keyword evidence="2" id="KW-1185">Reference proteome</keyword>
<reference evidence="1" key="1">
    <citation type="submission" date="2022-10" db="EMBL/GenBank/DDBJ databases">
        <title>Tapping the CABI collections for fungal endophytes: first genome assemblies for Collariella, Neodidymelliopsis, Ascochyta clinopodiicola, Didymella pomorum, Didymosphaeria variabile, Neocosmospora piperis and Neocucurbitaria cava.</title>
        <authorList>
            <person name="Hill R."/>
        </authorList>
    </citation>
    <scope>NUCLEOTIDE SEQUENCE</scope>
    <source>
        <strain evidence="1">IMI 356815</strain>
    </source>
</reference>
<gene>
    <name evidence="1" type="ORF">N0V89_004836</name>
</gene>
<evidence type="ECO:0000313" key="1">
    <source>
        <dbReference type="EMBL" id="KAJ4356799.1"/>
    </source>
</evidence>
<dbReference type="GeneID" id="80908366"/>
<sequence length="209" mass="23365">MDRSSKADPQSAQTQDILELSPQESYHTHKEALRDIVANDHFGGGEEQVPEEIVDQWVAVMEPGSKIPLPNNIRGFYGGSLKASIPIEVARGSYKHIIYESVDKEKVNKYARRMLIALSVLNVDVLVEEEPVLGATALWHKALAQVRLRDCNGSLGVTLQQYGAVRPKVNLKDFKMPQPTRLKTRLMSVAQELDEYATLDTLNAWLPNS</sequence>
<protein>
    <submittedName>
        <fullName evidence="1">Uncharacterized protein</fullName>
    </submittedName>
</protein>
<evidence type="ECO:0000313" key="2">
    <source>
        <dbReference type="Proteomes" id="UP001140513"/>
    </source>
</evidence>
<proteinExistence type="predicted"/>
<dbReference type="AlphaFoldDB" id="A0A9W9CCS3"/>
<accession>A0A9W9CCS3</accession>
<dbReference type="Proteomes" id="UP001140513">
    <property type="component" value="Unassembled WGS sequence"/>
</dbReference>
<dbReference type="RefSeq" id="XP_056073925.1">
    <property type="nucleotide sequence ID" value="XM_056213617.1"/>
</dbReference>
<comment type="caution">
    <text evidence="1">The sequence shown here is derived from an EMBL/GenBank/DDBJ whole genome shotgun (WGS) entry which is preliminary data.</text>
</comment>
<organism evidence="1 2">
    <name type="scientific">Didymosphaeria variabile</name>
    <dbReference type="NCBI Taxonomy" id="1932322"/>
    <lineage>
        <taxon>Eukaryota</taxon>
        <taxon>Fungi</taxon>
        <taxon>Dikarya</taxon>
        <taxon>Ascomycota</taxon>
        <taxon>Pezizomycotina</taxon>
        <taxon>Dothideomycetes</taxon>
        <taxon>Pleosporomycetidae</taxon>
        <taxon>Pleosporales</taxon>
        <taxon>Massarineae</taxon>
        <taxon>Didymosphaeriaceae</taxon>
        <taxon>Didymosphaeria</taxon>
    </lineage>
</organism>